<evidence type="ECO:0000259" key="3">
    <source>
        <dbReference type="SMART" id="SM00385"/>
    </source>
</evidence>
<reference evidence="4 5" key="1">
    <citation type="submission" date="2023-05" db="EMBL/GenBank/DDBJ databases">
        <title>A 100% complete, gapless, phased diploid assembly of the Scenedesmus obliquus UTEX 3031 genome.</title>
        <authorList>
            <person name="Biondi T.C."/>
            <person name="Hanschen E.R."/>
            <person name="Kwon T."/>
            <person name="Eng W."/>
            <person name="Kruse C.P.S."/>
            <person name="Koehler S.I."/>
            <person name="Kunde Y."/>
            <person name="Gleasner C.D."/>
            <person name="You Mak K.T."/>
            <person name="Polle J."/>
            <person name="Hovde B.T."/>
            <person name="Starkenburg S.R."/>
        </authorList>
    </citation>
    <scope>NUCLEOTIDE SEQUENCE [LARGE SCALE GENOMIC DNA]</scope>
    <source>
        <strain evidence="4 5">DOE0152z</strain>
    </source>
</reference>
<evidence type="ECO:0000313" key="5">
    <source>
        <dbReference type="Proteomes" id="UP001244341"/>
    </source>
</evidence>
<keyword evidence="5" id="KW-1185">Reference proteome</keyword>
<dbReference type="Gene3D" id="1.10.472.10">
    <property type="entry name" value="Cyclin-like"/>
    <property type="match status" value="2"/>
</dbReference>
<dbReference type="InterPro" id="IPR043198">
    <property type="entry name" value="Cyclin/Ssn8"/>
</dbReference>
<dbReference type="PANTHER" id="PTHR10026">
    <property type="entry name" value="CYCLIN"/>
    <property type="match status" value="1"/>
</dbReference>
<dbReference type="SMART" id="SM00385">
    <property type="entry name" value="CYCLIN"/>
    <property type="match status" value="2"/>
</dbReference>
<dbReference type="CDD" id="cd20514">
    <property type="entry name" value="CYCLIN_CCNC_rpt2"/>
    <property type="match status" value="1"/>
</dbReference>
<organism evidence="4 5">
    <name type="scientific">Tetradesmus obliquus</name>
    <name type="common">Green alga</name>
    <name type="synonym">Acutodesmus obliquus</name>
    <dbReference type="NCBI Taxonomy" id="3088"/>
    <lineage>
        <taxon>Eukaryota</taxon>
        <taxon>Viridiplantae</taxon>
        <taxon>Chlorophyta</taxon>
        <taxon>core chlorophytes</taxon>
        <taxon>Chlorophyceae</taxon>
        <taxon>CS clade</taxon>
        <taxon>Sphaeropleales</taxon>
        <taxon>Scenedesmaceae</taxon>
        <taxon>Tetradesmus</taxon>
    </lineage>
</organism>
<feature type="compositionally biased region" description="Low complexity" evidence="2">
    <location>
        <begin position="254"/>
        <end position="263"/>
    </location>
</feature>
<evidence type="ECO:0000313" key="4">
    <source>
        <dbReference type="EMBL" id="WIA12942.1"/>
    </source>
</evidence>
<evidence type="ECO:0000256" key="2">
    <source>
        <dbReference type="SAM" id="MobiDB-lite"/>
    </source>
</evidence>
<sequence length="280" mass="30990">MAANFWTSTQLTWLMPKERLLRCQQEDRAKGLLESHIQQLKVYFTQYIYDMANSIKLRQRVAATAVVYFRRLCAGSSFSRHDPHLVAPGCLYLASKVEESVVAAKLLLASMKRLRPGWQYELKDLLDMEMVILEELDTHLVVFSPYLSLTKILESDAQLADLGQNAWAALNDVYRTDAPIIYAPHVLALGCLYLASVICSRDITAWLEGVDVDTNQIYAVALELISMYESYRVPISQEECARLLAVVRPPSAQQPTAAQLPPAGAGGSAAAGAAAGVQQQ</sequence>
<dbReference type="InterPro" id="IPR006671">
    <property type="entry name" value="Cyclin_N"/>
</dbReference>
<protein>
    <recommendedName>
        <fullName evidence="3">Cyclin-like domain-containing protein</fullName>
    </recommendedName>
</protein>
<accession>A0ABY8TVC3</accession>
<feature type="domain" description="Cyclin-like" evidence="3">
    <location>
        <begin position="147"/>
        <end position="226"/>
    </location>
</feature>
<comment type="similarity">
    <text evidence="1">Belongs to the cyclin family.</text>
</comment>
<dbReference type="Pfam" id="PF00134">
    <property type="entry name" value="Cyclin_N"/>
    <property type="match status" value="1"/>
</dbReference>
<feature type="domain" description="Cyclin-like" evidence="3">
    <location>
        <begin position="46"/>
        <end position="134"/>
    </location>
</feature>
<dbReference type="PIRSF" id="PIRSF028758">
    <property type="entry name" value="Cyclin, C/H/G types"/>
    <property type="match status" value="1"/>
</dbReference>
<feature type="compositionally biased region" description="Low complexity" evidence="2">
    <location>
        <begin position="270"/>
        <end position="280"/>
    </location>
</feature>
<dbReference type="InterPro" id="IPR036915">
    <property type="entry name" value="Cyclin-like_sf"/>
</dbReference>
<feature type="region of interest" description="Disordered" evidence="2">
    <location>
        <begin position="254"/>
        <end position="280"/>
    </location>
</feature>
<dbReference type="InterPro" id="IPR013763">
    <property type="entry name" value="Cyclin-like_dom"/>
</dbReference>
<name>A0ABY8TVC3_TETOB</name>
<dbReference type="EMBL" id="CP126211">
    <property type="protein sequence ID" value="WIA12942.1"/>
    <property type="molecule type" value="Genomic_DNA"/>
</dbReference>
<evidence type="ECO:0000256" key="1">
    <source>
        <dbReference type="RuleBase" id="RU000383"/>
    </source>
</evidence>
<dbReference type="SUPFAM" id="SSF47954">
    <property type="entry name" value="Cyclin-like"/>
    <property type="match status" value="2"/>
</dbReference>
<dbReference type="CDD" id="cd20513">
    <property type="entry name" value="CYCLIN_CCNC_rpt1"/>
    <property type="match status" value="1"/>
</dbReference>
<dbReference type="Proteomes" id="UP001244341">
    <property type="component" value="Chromosome 4b"/>
</dbReference>
<proteinExistence type="inferred from homology"/>
<gene>
    <name evidence="4" type="ORF">OEZ85_006557</name>
</gene>
<keyword evidence="1" id="KW-0195">Cyclin</keyword>